<dbReference type="InterPro" id="IPR036259">
    <property type="entry name" value="MFS_trans_sf"/>
</dbReference>
<evidence type="ECO:0000256" key="7">
    <source>
        <dbReference type="ARBA" id="ARBA00023136"/>
    </source>
</evidence>
<dbReference type="RefSeq" id="WP_102243718.1">
    <property type="nucleotide sequence ID" value="NZ_CP025704.1"/>
</dbReference>
<dbReference type="GO" id="GO:0005886">
    <property type="term" value="C:plasma membrane"/>
    <property type="evidence" value="ECO:0007669"/>
    <property type="project" value="UniProtKB-SubCell"/>
</dbReference>
<dbReference type="InterPro" id="IPR004812">
    <property type="entry name" value="Efflux_drug-R_Bcr/CmlA"/>
</dbReference>
<dbReference type="SUPFAM" id="SSF103473">
    <property type="entry name" value="MFS general substrate transporter"/>
    <property type="match status" value="1"/>
</dbReference>
<evidence type="ECO:0000256" key="6">
    <source>
        <dbReference type="ARBA" id="ARBA00022989"/>
    </source>
</evidence>
<organism evidence="8 9">
    <name type="scientific">Bacteriovorax stolpii</name>
    <name type="common">Bdellovibrio stolpii</name>
    <dbReference type="NCBI Taxonomy" id="960"/>
    <lineage>
        <taxon>Bacteria</taxon>
        <taxon>Pseudomonadati</taxon>
        <taxon>Bdellovibrionota</taxon>
        <taxon>Bacteriovoracia</taxon>
        <taxon>Bacteriovoracales</taxon>
        <taxon>Bacteriovoracaceae</taxon>
        <taxon>Bacteriovorax</taxon>
    </lineage>
</organism>
<keyword evidence="7" id="KW-0472">Membrane</keyword>
<dbReference type="PANTHER" id="PTHR23502">
    <property type="entry name" value="MAJOR FACILITATOR SUPERFAMILY"/>
    <property type="match status" value="1"/>
</dbReference>
<name>A0A2K9NSG0_BACTC</name>
<dbReference type="InterPro" id="IPR020846">
    <property type="entry name" value="MFS_dom"/>
</dbReference>
<evidence type="ECO:0000313" key="9">
    <source>
        <dbReference type="Proteomes" id="UP000235584"/>
    </source>
</evidence>
<dbReference type="EMBL" id="CP025704">
    <property type="protein sequence ID" value="AUN98427.1"/>
    <property type="molecule type" value="Genomic_DNA"/>
</dbReference>
<dbReference type="GO" id="GO:0042910">
    <property type="term" value="F:xenobiotic transmembrane transporter activity"/>
    <property type="evidence" value="ECO:0007669"/>
    <property type="project" value="InterPro"/>
</dbReference>
<dbReference type="Gene3D" id="1.20.1720.10">
    <property type="entry name" value="Multidrug resistance protein D"/>
    <property type="match status" value="1"/>
</dbReference>
<dbReference type="Proteomes" id="UP000235584">
    <property type="component" value="Chromosome"/>
</dbReference>
<dbReference type="PROSITE" id="PS50850">
    <property type="entry name" value="MFS"/>
    <property type="match status" value="1"/>
</dbReference>
<reference evidence="8 9" key="1">
    <citation type="submission" date="2018-01" db="EMBL/GenBank/DDBJ databases">
        <title>Complete genome sequence of Bacteriovorax stolpii DSM12778.</title>
        <authorList>
            <person name="Tang B."/>
            <person name="Chang J."/>
        </authorList>
    </citation>
    <scope>NUCLEOTIDE SEQUENCE [LARGE SCALE GENOMIC DNA]</scope>
    <source>
        <strain evidence="8 9">DSM 12778</strain>
    </source>
</reference>
<evidence type="ECO:0000256" key="5">
    <source>
        <dbReference type="ARBA" id="ARBA00022692"/>
    </source>
</evidence>
<keyword evidence="3" id="KW-0813">Transport</keyword>
<keyword evidence="6" id="KW-1133">Transmembrane helix</keyword>
<dbReference type="GO" id="GO:1990961">
    <property type="term" value="P:xenobiotic detoxification by transmembrane export across the plasma membrane"/>
    <property type="evidence" value="ECO:0007669"/>
    <property type="project" value="InterPro"/>
</dbReference>
<dbReference type="FunFam" id="1.20.1720.10:FF:000005">
    <property type="entry name" value="Bcr/CflA family efflux transporter"/>
    <property type="match status" value="1"/>
</dbReference>
<comment type="similarity">
    <text evidence="2">Belongs to the major facilitator superfamily. Bcr/CmlA family.</text>
</comment>
<keyword evidence="9" id="KW-1185">Reference proteome</keyword>
<accession>A0A2K9NSG0</accession>
<sequence length="403" mass="43936">MSSETILKSKSFTDSKGFVVLLGALTAFDPLSIDMYLPAFGDIQREFHTSFDQVELSMSSFFIGMALGQLFYGPLSDRYGRKLPLLGGMILYFFATLGCMFAPNIEIFILLRVLQALGGCAGMVITRAILSDLFDSRRVADFMSSMALVMGLAPILAPTIGGYINNYFGWRAIFGLLAFSNLFCLAAIMALLPETHFKRLHNLNLSSTLKSYGQLLKDRMFVGYLIPVTAIRAGMFAYIAGSPFVFIELYGIPKIYYGWIFGLNAMGLVIASQINRVLLKRYTIDQVLKYTIAIAALASLIVFIGPMVSSLASVLLISIFIFIATLNFVTPNGMAGALSMQGHRAGTASALFGCLQWGLASVSSFMVSHFHNGTSLPMTGTILGCGLLSLIAYQVLKPRLQTT</sequence>
<proteinExistence type="inferred from homology"/>
<keyword evidence="4" id="KW-1003">Cell membrane</keyword>
<evidence type="ECO:0000256" key="2">
    <source>
        <dbReference type="ARBA" id="ARBA00006236"/>
    </source>
</evidence>
<dbReference type="GO" id="GO:0015385">
    <property type="term" value="F:sodium:proton antiporter activity"/>
    <property type="evidence" value="ECO:0007669"/>
    <property type="project" value="TreeGrafter"/>
</dbReference>
<evidence type="ECO:0000256" key="3">
    <source>
        <dbReference type="ARBA" id="ARBA00022448"/>
    </source>
</evidence>
<gene>
    <name evidence="8" type="ORF">C0V70_09980</name>
</gene>
<dbReference type="PANTHER" id="PTHR23502:SF132">
    <property type="entry name" value="POLYAMINE TRANSPORTER 2-RELATED"/>
    <property type="match status" value="1"/>
</dbReference>
<dbReference type="AlphaFoldDB" id="A0A2K9NSG0"/>
<evidence type="ECO:0000256" key="1">
    <source>
        <dbReference type="ARBA" id="ARBA00004651"/>
    </source>
</evidence>
<dbReference type="InterPro" id="IPR011701">
    <property type="entry name" value="MFS"/>
</dbReference>
<dbReference type="Pfam" id="PF07690">
    <property type="entry name" value="MFS_1"/>
    <property type="match status" value="1"/>
</dbReference>
<protein>
    <submittedName>
        <fullName evidence="8">Bcr/CflA family drug resistance efflux transporter</fullName>
    </submittedName>
</protein>
<keyword evidence="5" id="KW-0812">Transmembrane</keyword>
<dbReference type="KEGG" id="bsto:C0V70_09980"/>
<evidence type="ECO:0000256" key="4">
    <source>
        <dbReference type="ARBA" id="ARBA00022475"/>
    </source>
</evidence>
<dbReference type="NCBIfam" id="TIGR00710">
    <property type="entry name" value="efflux_Bcr_CflA"/>
    <property type="match status" value="1"/>
</dbReference>
<evidence type="ECO:0000313" key="8">
    <source>
        <dbReference type="EMBL" id="AUN98427.1"/>
    </source>
</evidence>
<dbReference type="CDD" id="cd17320">
    <property type="entry name" value="MFS_MdfA_MDR_like"/>
    <property type="match status" value="1"/>
</dbReference>
<comment type="subcellular location">
    <subcellularLocation>
        <location evidence="1">Cell membrane</location>
        <topology evidence="1">Multi-pass membrane protein</topology>
    </subcellularLocation>
</comment>